<evidence type="ECO:0000313" key="2">
    <source>
        <dbReference type="EMBL" id="BBA95540.1"/>
    </source>
</evidence>
<reference evidence="2 3" key="1">
    <citation type="journal article" date="2010" name="J. Bacteriol.">
        <title>Biochemical characterization of a novel indole prenyltransferase from Streptomyces sp. SN-593.</title>
        <authorList>
            <person name="Takahashi S."/>
            <person name="Takagi H."/>
            <person name="Toyoda A."/>
            <person name="Uramoto M."/>
            <person name="Nogawa T."/>
            <person name="Ueki M."/>
            <person name="Sakaki Y."/>
            <person name="Osada H."/>
        </authorList>
    </citation>
    <scope>NUCLEOTIDE SEQUENCE [LARGE SCALE GENOMIC DNA]</scope>
    <source>
        <strain evidence="2 3">SN-593</strain>
    </source>
</reference>
<reference evidence="2 3" key="4">
    <citation type="journal article" date="2020" name="Sci. Rep.">
        <title>beta-carboline chemical signals induce reveromycin production through a LuxR family regulator in Streptomyces sp. SN-593.</title>
        <authorList>
            <person name="Panthee S."/>
            <person name="Kito N."/>
            <person name="Hayashi T."/>
            <person name="Shimizu T."/>
            <person name="Ishikawa J."/>
            <person name="Hamamoto H."/>
            <person name="Osada H."/>
            <person name="Takahashi S."/>
        </authorList>
    </citation>
    <scope>NUCLEOTIDE SEQUENCE [LARGE SCALE GENOMIC DNA]</scope>
    <source>
        <strain evidence="2 3">SN-593</strain>
    </source>
</reference>
<evidence type="ECO:0000313" key="3">
    <source>
        <dbReference type="Proteomes" id="UP000595703"/>
    </source>
</evidence>
<dbReference type="RefSeq" id="WP_202232056.1">
    <property type="nucleotide sequence ID" value="NZ_AP018365.1"/>
</dbReference>
<feature type="domain" description="Hemerythrin-like" evidence="1">
    <location>
        <begin position="19"/>
        <end position="131"/>
    </location>
</feature>
<dbReference type="Proteomes" id="UP000595703">
    <property type="component" value="Chromosome"/>
</dbReference>
<proteinExistence type="predicted"/>
<dbReference type="PANTHER" id="PTHR35585:SF1">
    <property type="entry name" value="HHE DOMAIN PROTEIN (AFU_ORTHOLOGUE AFUA_4G00730)"/>
    <property type="match status" value="1"/>
</dbReference>
<dbReference type="AlphaFoldDB" id="A0A7U3VLG9"/>
<keyword evidence="3" id="KW-1185">Reference proteome</keyword>
<evidence type="ECO:0000259" key="1">
    <source>
        <dbReference type="Pfam" id="PF01814"/>
    </source>
</evidence>
<reference evidence="2 3" key="3">
    <citation type="journal article" date="2011" name="Nat. Chem. Biol.">
        <title>Reveromycin A biosynthesis uses RevG and RevJ for stereospecific spiroacetal formation.</title>
        <authorList>
            <person name="Takahashi S."/>
            <person name="Toyoda A."/>
            <person name="Sekiyama Y."/>
            <person name="Takagi H."/>
            <person name="Nogawa T."/>
            <person name="Uramoto M."/>
            <person name="Suzuki R."/>
            <person name="Koshino H."/>
            <person name="Kumano T."/>
            <person name="Panthee S."/>
            <person name="Dairi T."/>
            <person name="Ishikawa J."/>
            <person name="Ikeda H."/>
            <person name="Sakaki Y."/>
            <person name="Osada H."/>
        </authorList>
    </citation>
    <scope>NUCLEOTIDE SEQUENCE [LARGE SCALE GENOMIC DNA]</scope>
    <source>
        <strain evidence="2 3">SN-593</strain>
    </source>
</reference>
<reference evidence="2 3" key="2">
    <citation type="journal article" date="2011" name="J. Antibiot.">
        <title>Furaquinocins I and J: novel polyketide isoprenoid hybrid compounds from Streptomyces reveromyceticus SN-593.</title>
        <authorList>
            <person name="Panthee S."/>
            <person name="Takahashi S."/>
            <person name="Takagi H."/>
            <person name="Nogawa T."/>
            <person name="Oowada E."/>
            <person name="Uramoto M."/>
            <person name="Osada H."/>
        </authorList>
    </citation>
    <scope>NUCLEOTIDE SEQUENCE [LARGE SCALE GENOMIC DNA]</scope>
    <source>
        <strain evidence="2 3">SN-593</strain>
    </source>
</reference>
<dbReference type="KEGG" id="arev:RVR_439"/>
<sequence length="190" mass="20974">MSSATIERTAAARLPDGDVVAVLLTQHARIRDLFASVRATRGDVRRQAFDELRALLAVHEVAEELIVRPVAKRTAGEGETEARNSEEAEATRMLKRLEHMDVDSAEFDAVVEEFERAVGEHADHEESDEFPSILRECTAEQRHTMGERLARAERMAPTHPHPAAAGKPVALALTGPFAAMTDKVRDAMTR</sequence>
<dbReference type="InterPro" id="IPR012312">
    <property type="entry name" value="Hemerythrin-like"/>
</dbReference>
<dbReference type="EMBL" id="AP018365">
    <property type="protein sequence ID" value="BBA95540.1"/>
    <property type="molecule type" value="Genomic_DNA"/>
</dbReference>
<dbReference type="Gene3D" id="1.20.120.520">
    <property type="entry name" value="nmb1532 protein domain like"/>
    <property type="match status" value="1"/>
</dbReference>
<dbReference type="Pfam" id="PF01814">
    <property type="entry name" value="Hemerythrin"/>
    <property type="match status" value="1"/>
</dbReference>
<accession>A0A7U3VLG9</accession>
<gene>
    <name evidence="2" type="ORF">RVR_439</name>
</gene>
<name>A0A7U3VLG9_9ACTN</name>
<protein>
    <submittedName>
        <fullName evidence="2">Putative hemerythrin HHE cation binding domain protein</fullName>
    </submittedName>
</protein>
<organism evidence="2 3">
    <name type="scientific">Actinacidiphila reveromycinica</name>
    <dbReference type="NCBI Taxonomy" id="659352"/>
    <lineage>
        <taxon>Bacteria</taxon>
        <taxon>Bacillati</taxon>
        <taxon>Actinomycetota</taxon>
        <taxon>Actinomycetes</taxon>
        <taxon>Kitasatosporales</taxon>
        <taxon>Streptomycetaceae</taxon>
        <taxon>Actinacidiphila</taxon>
    </lineage>
</organism>
<dbReference type="PANTHER" id="PTHR35585">
    <property type="entry name" value="HHE DOMAIN PROTEIN (AFU_ORTHOLOGUE AFUA_4G00730)"/>
    <property type="match status" value="1"/>
</dbReference>